<dbReference type="InterPro" id="IPR029058">
    <property type="entry name" value="AB_hydrolase_fold"/>
</dbReference>
<dbReference type="SUPFAM" id="SSF53474">
    <property type="entry name" value="alpha/beta-Hydrolases"/>
    <property type="match status" value="1"/>
</dbReference>
<reference evidence="5" key="1">
    <citation type="journal article" date="2019" name="Int. J. Syst. Evol. Microbiol.">
        <title>The Global Catalogue of Microorganisms (GCM) 10K type strain sequencing project: providing services to taxonomists for standard genome sequencing and annotation.</title>
        <authorList>
            <consortium name="The Broad Institute Genomics Platform"/>
            <consortium name="The Broad Institute Genome Sequencing Center for Infectious Disease"/>
            <person name="Wu L."/>
            <person name="Ma J."/>
        </authorList>
    </citation>
    <scope>NUCLEOTIDE SEQUENCE [LARGE SCALE GENOMIC DNA]</scope>
    <source>
        <strain evidence="5">JCM 17442</strain>
    </source>
</reference>
<evidence type="ECO:0000313" key="4">
    <source>
        <dbReference type="EMBL" id="GAA4267854.1"/>
    </source>
</evidence>
<feature type="region of interest" description="Disordered" evidence="2">
    <location>
        <begin position="318"/>
        <end position="343"/>
    </location>
</feature>
<sequence length="343" mass="37275">MSDRSVRPPFDPELQTFLTALEARGPFTLSNEMLPRMRRLDTTEEELDAQLRTRGYERRSVTVPGHLGDPIQLAVIQRIGRTGSTAAVYTIHGGGMMFGHHLGNLDSYDDWLLDHDVVLLSIDYRLAPEFPNPYPVEDCYAGLVWVAAHADELGIDPDRIVIAGQSAGGGLATGTALLARDRKGPDLLAQILVSPMLDDRDNTVSTLQIDGVGVADRQMTRFGWDAYLGARRATDDVSVYAAPARAGDLQGLPRTYIDCGSTEVFRDETVAYASALWAAGVDAELHVWPGAFHGFTSMMPQAVLSKTATRALGDWTRRTLGAPAPGAVPSNPPADRRAGKRHE</sequence>
<protein>
    <submittedName>
        <fullName evidence="4">Alpha/beta hydrolase</fullName>
    </submittedName>
</protein>
<proteinExistence type="predicted"/>
<dbReference type="Gene3D" id="3.40.50.1820">
    <property type="entry name" value="alpha/beta hydrolase"/>
    <property type="match status" value="1"/>
</dbReference>
<dbReference type="PANTHER" id="PTHR48081">
    <property type="entry name" value="AB HYDROLASE SUPERFAMILY PROTEIN C4A8.06C"/>
    <property type="match status" value="1"/>
</dbReference>
<feature type="domain" description="Alpha/beta hydrolase fold-3" evidence="3">
    <location>
        <begin position="90"/>
        <end position="296"/>
    </location>
</feature>
<dbReference type="PANTHER" id="PTHR48081:SF8">
    <property type="entry name" value="ALPHA_BETA HYDROLASE FOLD-3 DOMAIN-CONTAINING PROTEIN-RELATED"/>
    <property type="match status" value="1"/>
</dbReference>
<evidence type="ECO:0000256" key="1">
    <source>
        <dbReference type="ARBA" id="ARBA00022801"/>
    </source>
</evidence>
<dbReference type="InterPro" id="IPR013094">
    <property type="entry name" value="AB_hydrolase_3"/>
</dbReference>
<dbReference type="RefSeq" id="WP_344798549.1">
    <property type="nucleotide sequence ID" value="NZ_BAABAU010000012.1"/>
</dbReference>
<organism evidence="4 5">
    <name type="scientific">Frondihabitans peucedani</name>
    <dbReference type="NCBI Taxonomy" id="598626"/>
    <lineage>
        <taxon>Bacteria</taxon>
        <taxon>Bacillati</taxon>
        <taxon>Actinomycetota</taxon>
        <taxon>Actinomycetes</taxon>
        <taxon>Micrococcales</taxon>
        <taxon>Microbacteriaceae</taxon>
        <taxon>Frondihabitans</taxon>
    </lineage>
</organism>
<comment type="caution">
    <text evidence="4">The sequence shown here is derived from an EMBL/GenBank/DDBJ whole genome shotgun (WGS) entry which is preliminary data.</text>
</comment>
<dbReference type="InterPro" id="IPR050300">
    <property type="entry name" value="GDXG_lipolytic_enzyme"/>
</dbReference>
<accession>A0ABP8E6S8</accession>
<evidence type="ECO:0000313" key="5">
    <source>
        <dbReference type="Proteomes" id="UP001501594"/>
    </source>
</evidence>
<name>A0ABP8E6S8_9MICO</name>
<dbReference type="Proteomes" id="UP001501594">
    <property type="component" value="Unassembled WGS sequence"/>
</dbReference>
<dbReference type="GO" id="GO:0016787">
    <property type="term" value="F:hydrolase activity"/>
    <property type="evidence" value="ECO:0007669"/>
    <property type="project" value="UniProtKB-KW"/>
</dbReference>
<evidence type="ECO:0000259" key="3">
    <source>
        <dbReference type="Pfam" id="PF07859"/>
    </source>
</evidence>
<evidence type="ECO:0000256" key="2">
    <source>
        <dbReference type="SAM" id="MobiDB-lite"/>
    </source>
</evidence>
<keyword evidence="1 4" id="KW-0378">Hydrolase</keyword>
<dbReference type="EMBL" id="BAABAU010000012">
    <property type="protein sequence ID" value="GAA4267854.1"/>
    <property type="molecule type" value="Genomic_DNA"/>
</dbReference>
<dbReference type="Pfam" id="PF07859">
    <property type="entry name" value="Abhydrolase_3"/>
    <property type="match status" value="1"/>
</dbReference>
<gene>
    <name evidence="4" type="ORF">GCM10022256_34660</name>
</gene>
<keyword evidence="5" id="KW-1185">Reference proteome</keyword>